<dbReference type="Gene3D" id="1.25.40.10">
    <property type="entry name" value="Tetratricopeptide repeat domain"/>
    <property type="match status" value="3"/>
</dbReference>
<feature type="repeat" description="PPR" evidence="3">
    <location>
        <begin position="184"/>
        <end position="218"/>
    </location>
</feature>
<dbReference type="InterPro" id="IPR002885">
    <property type="entry name" value="PPR_rpt"/>
</dbReference>
<evidence type="ECO:0000256" key="2">
    <source>
        <dbReference type="ARBA" id="ARBA00022737"/>
    </source>
</evidence>
<dbReference type="PANTHER" id="PTHR46128">
    <property type="entry name" value="MITOCHONDRIAL GROUP I INTRON SPLICING FACTOR CCM1"/>
    <property type="match status" value="1"/>
</dbReference>
<dbReference type="NCBIfam" id="TIGR00756">
    <property type="entry name" value="PPR"/>
    <property type="match status" value="5"/>
</dbReference>
<accession>A0A2Z7D0R6</accession>
<sequence length="358" mass="40325">MLMFHEAHHQESSTPITLFEVLIKTYRACDSAPFVFDLLVKACIDSKKIDAAIEIYKMLRSKNLLLRTSTCNSLIELVSKGRGCFAMYDLYKDIFGHDDDVGGNGDSGKVVLPNASTFNVLMLGFYREGLLEKVVEVWQGMESCSSVPNAYGYSILMAAYCEDGKMKDAMRVRKEMENKCVKCDAMAYNTIIGGYCRIGEVGKAEEIYREMVTNGIESTCTTIEHLVNGYCKTEDVDSAMLLYKDMCRKSFSPENSTVNVLVRTLCDNDRVTAAMDIIRLEGYKHEVVLEDESYARLTRALCQTGMMEEALRIQAEMMVKGIKPDSEIYGAFIDGYMKQGNEMMANKLRKEMLSEQSS</sequence>
<dbReference type="Proteomes" id="UP000250235">
    <property type="component" value="Unassembled WGS sequence"/>
</dbReference>
<dbReference type="OrthoDB" id="185373at2759"/>
<proteinExistence type="inferred from homology"/>
<evidence type="ECO:0000256" key="1">
    <source>
        <dbReference type="ARBA" id="ARBA00007626"/>
    </source>
</evidence>
<comment type="similarity">
    <text evidence="1">Belongs to the PPR family. P subfamily.</text>
</comment>
<feature type="repeat" description="PPR" evidence="3">
    <location>
        <begin position="149"/>
        <end position="183"/>
    </location>
</feature>
<name>A0A2Z7D0R6_9LAMI</name>
<feature type="repeat" description="PPR" evidence="3">
    <location>
        <begin position="114"/>
        <end position="148"/>
    </location>
</feature>
<keyword evidence="5" id="KW-1185">Reference proteome</keyword>
<keyword evidence="2" id="KW-0677">Repeat</keyword>
<dbReference type="PANTHER" id="PTHR46128:SF227">
    <property type="entry name" value="PENTACOTRIPEPTIDE-REPEAT REGION OF PRORP DOMAIN-CONTAINING PROTEIN"/>
    <property type="match status" value="1"/>
</dbReference>
<organism evidence="4 5">
    <name type="scientific">Dorcoceras hygrometricum</name>
    <dbReference type="NCBI Taxonomy" id="472368"/>
    <lineage>
        <taxon>Eukaryota</taxon>
        <taxon>Viridiplantae</taxon>
        <taxon>Streptophyta</taxon>
        <taxon>Embryophyta</taxon>
        <taxon>Tracheophyta</taxon>
        <taxon>Spermatophyta</taxon>
        <taxon>Magnoliopsida</taxon>
        <taxon>eudicotyledons</taxon>
        <taxon>Gunneridae</taxon>
        <taxon>Pentapetalae</taxon>
        <taxon>asterids</taxon>
        <taxon>lamiids</taxon>
        <taxon>Lamiales</taxon>
        <taxon>Gesneriaceae</taxon>
        <taxon>Didymocarpoideae</taxon>
        <taxon>Trichosporeae</taxon>
        <taxon>Loxocarpinae</taxon>
        <taxon>Dorcoceras</taxon>
    </lineage>
</organism>
<dbReference type="Pfam" id="PF13812">
    <property type="entry name" value="PPR_3"/>
    <property type="match status" value="1"/>
</dbReference>
<dbReference type="EMBL" id="KQ991027">
    <property type="protein sequence ID" value="KZV52650.1"/>
    <property type="molecule type" value="Genomic_DNA"/>
</dbReference>
<dbReference type="Pfam" id="PF13041">
    <property type="entry name" value="PPR_2"/>
    <property type="match status" value="2"/>
</dbReference>
<protein>
    <submittedName>
        <fullName evidence="4">Pentatricopeptide repeat-containing protein-like</fullName>
    </submittedName>
</protein>
<dbReference type="AlphaFoldDB" id="A0A2Z7D0R6"/>
<evidence type="ECO:0000313" key="4">
    <source>
        <dbReference type="EMBL" id="KZV52650.1"/>
    </source>
</evidence>
<dbReference type="InterPro" id="IPR011990">
    <property type="entry name" value="TPR-like_helical_dom_sf"/>
</dbReference>
<dbReference type="InterPro" id="IPR050872">
    <property type="entry name" value="PPR_P_subfamily"/>
</dbReference>
<gene>
    <name evidence="4" type="ORF">F511_07043</name>
</gene>
<reference evidence="4 5" key="1">
    <citation type="journal article" date="2015" name="Proc. Natl. Acad. Sci. U.S.A.">
        <title>The resurrection genome of Boea hygrometrica: A blueprint for survival of dehydration.</title>
        <authorList>
            <person name="Xiao L."/>
            <person name="Yang G."/>
            <person name="Zhang L."/>
            <person name="Yang X."/>
            <person name="Zhao S."/>
            <person name="Ji Z."/>
            <person name="Zhou Q."/>
            <person name="Hu M."/>
            <person name="Wang Y."/>
            <person name="Chen M."/>
            <person name="Xu Y."/>
            <person name="Jin H."/>
            <person name="Xiao X."/>
            <person name="Hu G."/>
            <person name="Bao F."/>
            <person name="Hu Y."/>
            <person name="Wan P."/>
            <person name="Li L."/>
            <person name="Deng X."/>
            <person name="Kuang T."/>
            <person name="Xiang C."/>
            <person name="Zhu J.K."/>
            <person name="Oliver M.J."/>
            <person name="He Y."/>
        </authorList>
    </citation>
    <scope>NUCLEOTIDE SEQUENCE [LARGE SCALE GENOMIC DNA]</scope>
    <source>
        <strain evidence="5">cv. XS01</strain>
    </source>
</reference>
<feature type="repeat" description="PPR" evidence="3">
    <location>
        <begin position="290"/>
        <end position="324"/>
    </location>
</feature>
<evidence type="ECO:0000256" key="3">
    <source>
        <dbReference type="PROSITE-ProRule" id="PRU00708"/>
    </source>
</evidence>
<feature type="repeat" description="PPR" evidence="3">
    <location>
        <begin position="219"/>
        <end position="253"/>
    </location>
</feature>
<evidence type="ECO:0000313" key="5">
    <source>
        <dbReference type="Proteomes" id="UP000250235"/>
    </source>
</evidence>
<dbReference type="PROSITE" id="PS51375">
    <property type="entry name" value="PPR"/>
    <property type="match status" value="5"/>
</dbReference>